<dbReference type="Gene3D" id="3.30.530.20">
    <property type="match status" value="1"/>
</dbReference>
<accession>A0A1J5RYI2</accession>
<protein>
    <recommendedName>
        <fullName evidence="2">Activator of Hsp90 ATPase homologue 1/2-like C-terminal domain-containing protein</fullName>
    </recommendedName>
</protein>
<dbReference type="InterPro" id="IPR013538">
    <property type="entry name" value="ASHA1/2-like_C"/>
</dbReference>
<name>A0A1J5RYI2_9ZZZZ</name>
<evidence type="ECO:0000256" key="1">
    <source>
        <dbReference type="ARBA" id="ARBA00006817"/>
    </source>
</evidence>
<dbReference type="Pfam" id="PF08327">
    <property type="entry name" value="AHSA1"/>
    <property type="match status" value="1"/>
</dbReference>
<feature type="domain" description="Activator of Hsp90 ATPase homologue 1/2-like C-terminal" evidence="2">
    <location>
        <begin position="13"/>
        <end position="137"/>
    </location>
</feature>
<gene>
    <name evidence="3" type="ORF">GALL_172720</name>
</gene>
<dbReference type="InterPro" id="IPR023393">
    <property type="entry name" value="START-like_dom_sf"/>
</dbReference>
<sequence>MQKEIKHSWFFNHSPEKVWDHLTKSELLEQWLMKNDFKPIVGHKFRFTHVPKNNSKYSGTVNCEVLEVNPYSKLSYSWDGNMKDDSRSFNSIVIWTLIPKDNGTELQLQHNGFTILEDILNHTSGWNSCLQRFEELIKDTK</sequence>
<reference evidence="3" key="1">
    <citation type="submission" date="2016-10" db="EMBL/GenBank/DDBJ databases">
        <title>Sequence of Gallionella enrichment culture.</title>
        <authorList>
            <person name="Poehlein A."/>
            <person name="Muehling M."/>
            <person name="Daniel R."/>
        </authorList>
    </citation>
    <scope>NUCLEOTIDE SEQUENCE</scope>
</reference>
<dbReference type="SUPFAM" id="SSF55961">
    <property type="entry name" value="Bet v1-like"/>
    <property type="match status" value="1"/>
</dbReference>
<evidence type="ECO:0000259" key="2">
    <source>
        <dbReference type="Pfam" id="PF08327"/>
    </source>
</evidence>
<comment type="caution">
    <text evidence="3">The sequence shown here is derived from an EMBL/GenBank/DDBJ whole genome shotgun (WGS) entry which is preliminary data.</text>
</comment>
<dbReference type="AlphaFoldDB" id="A0A1J5RYI2"/>
<comment type="similarity">
    <text evidence="1">Belongs to the AHA1 family.</text>
</comment>
<dbReference type="EMBL" id="MLJW01000092">
    <property type="protein sequence ID" value="OIR00747.1"/>
    <property type="molecule type" value="Genomic_DNA"/>
</dbReference>
<evidence type="ECO:0000313" key="3">
    <source>
        <dbReference type="EMBL" id="OIR00747.1"/>
    </source>
</evidence>
<organism evidence="3">
    <name type="scientific">mine drainage metagenome</name>
    <dbReference type="NCBI Taxonomy" id="410659"/>
    <lineage>
        <taxon>unclassified sequences</taxon>
        <taxon>metagenomes</taxon>
        <taxon>ecological metagenomes</taxon>
    </lineage>
</organism>
<proteinExistence type="inferred from homology"/>
<dbReference type="CDD" id="cd07814">
    <property type="entry name" value="SRPBCC_CalC_Aha1-like"/>
    <property type="match status" value="1"/>
</dbReference>